<dbReference type="InterPro" id="IPR056790">
    <property type="entry name" value="Ribophorin_II_C"/>
</dbReference>
<feature type="chain" id="PRO_5044310275" evidence="8">
    <location>
        <begin position="25"/>
        <end position="279"/>
    </location>
</feature>
<keyword evidence="11" id="KW-1185">Reference proteome</keyword>
<evidence type="ECO:0000313" key="10">
    <source>
        <dbReference type="EMBL" id="VUG16352.1"/>
    </source>
</evidence>
<accession>A0A7D9CY59</accession>
<feature type="transmembrane region" description="Helical" evidence="7">
    <location>
        <begin position="184"/>
        <end position="206"/>
    </location>
</feature>
<evidence type="ECO:0000313" key="11">
    <source>
        <dbReference type="Proteomes" id="UP000478008"/>
    </source>
</evidence>
<dbReference type="Pfam" id="PF25147">
    <property type="entry name" value="Ribophorin_II_C"/>
    <property type="match status" value="1"/>
</dbReference>
<organism evidence="10 11">
    <name type="scientific">Dekkera bruxellensis</name>
    <name type="common">Brettanomyces custersii</name>
    <dbReference type="NCBI Taxonomy" id="5007"/>
    <lineage>
        <taxon>Eukaryota</taxon>
        <taxon>Fungi</taxon>
        <taxon>Dikarya</taxon>
        <taxon>Ascomycota</taxon>
        <taxon>Saccharomycotina</taxon>
        <taxon>Pichiomycetes</taxon>
        <taxon>Pichiales</taxon>
        <taxon>Pichiaceae</taxon>
        <taxon>Brettanomyces</taxon>
    </lineage>
</organism>
<evidence type="ECO:0000256" key="6">
    <source>
        <dbReference type="ARBA" id="ARBA00023136"/>
    </source>
</evidence>
<dbReference type="GO" id="GO:0006487">
    <property type="term" value="P:protein N-linked glycosylation"/>
    <property type="evidence" value="ECO:0007669"/>
    <property type="project" value="TreeGrafter"/>
</dbReference>
<evidence type="ECO:0000259" key="9">
    <source>
        <dbReference type="Pfam" id="PF25147"/>
    </source>
</evidence>
<evidence type="ECO:0000256" key="7">
    <source>
        <dbReference type="SAM" id="Phobius"/>
    </source>
</evidence>
<dbReference type="AlphaFoldDB" id="A0A7D9CY59"/>
<dbReference type="UniPathway" id="UPA00378"/>
<sequence length="279" mass="31345">MFYKFEMQHIILAMLAVMASIANAISVSNGIIRIDGKKHVFGQKSIPLDIMDRNVDISFDLQNDDSEKYGIPGPEQVSVILADKKEDGTQMYFYPEYSQENGNYELTVSLSNDISPYFKKQTKVYVKVLVGDPDHTKNLLKIVAVLEPSSKLIEDTQFKAADRFGPKPEIHHIFQQDAKQAPAFVSQFFIVDVVIVLLGFFGLLIVGKSVNFQNLSEVGPSALLLLVSLAAFEFIFCFYYLGDSIFTTLSRAAIVSLFTFFFGSRTLQSLYILRTSGKR</sequence>
<dbReference type="PANTHER" id="PTHR12640:SF0">
    <property type="entry name" value="DOLICHYL-DIPHOSPHOOLIGOSACCHARIDE--PROTEIN GLYCOSYLTRANSFERASE SUBUNIT 2"/>
    <property type="match status" value="1"/>
</dbReference>
<reference evidence="10 11" key="1">
    <citation type="submission" date="2019-07" db="EMBL/GenBank/DDBJ databases">
        <authorList>
            <person name="Friedrich A."/>
            <person name="Schacherer J."/>
        </authorList>
    </citation>
    <scope>NUCLEOTIDE SEQUENCE [LARGE SCALE GENOMIC DNA]</scope>
</reference>
<dbReference type="GO" id="GO:0008250">
    <property type="term" value="C:oligosaccharyltransferase complex"/>
    <property type="evidence" value="ECO:0007669"/>
    <property type="project" value="InterPro"/>
</dbReference>
<evidence type="ECO:0000256" key="8">
    <source>
        <dbReference type="SAM" id="SignalP"/>
    </source>
</evidence>
<dbReference type="InterPro" id="IPR008814">
    <property type="entry name" value="Swp1"/>
</dbReference>
<evidence type="ECO:0000256" key="3">
    <source>
        <dbReference type="ARBA" id="ARBA00022729"/>
    </source>
</evidence>
<keyword evidence="4" id="KW-0256">Endoplasmic reticulum</keyword>
<evidence type="ECO:0000256" key="2">
    <source>
        <dbReference type="ARBA" id="ARBA00022692"/>
    </source>
</evidence>
<keyword evidence="6 7" id="KW-0472">Membrane</keyword>
<feature type="domain" description="Ribophorin II C-terminal" evidence="9">
    <location>
        <begin position="174"/>
        <end position="270"/>
    </location>
</feature>
<dbReference type="EMBL" id="CABFWN010000001">
    <property type="protein sequence ID" value="VUG16352.1"/>
    <property type="molecule type" value="Genomic_DNA"/>
</dbReference>
<evidence type="ECO:0000256" key="1">
    <source>
        <dbReference type="ARBA" id="ARBA00004477"/>
    </source>
</evidence>
<proteinExistence type="predicted"/>
<keyword evidence="2 7" id="KW-0812">Transmembrane</keyword>
<keyword evidence="3 8" id="KW-0732">Signal</keyword>
<name>A0A7D9CY59_DEKBR</name>
<dbReference type="Proteomes" id="UP000478008">
    <property type="component" value="Unassembled WGS sequence"/>
</dbReference>
<dbReference type="PANTHER" id="PTHR12640">
    <property type="entry name" value="RIBOPHORIN II"/>
    <property type="match status" value="1"/>
</dbReference>
<comment type="subcellular location">
    <subcellularLocation>
        <location evidence="1">Endoplasmic reticulum membrane</location>
        <topology evidence="1">Multi-pass membrane protein</topology>
    </subcellularLocation>
</comment>
<feature type="signal peptide" evidence="8">
    <location>
        <begin position="1"/>
        <end position="24"/>
    </location>
</feature>
<evidence type="ECO:0000256" key="5">
    <source>
        <dbReference type="ARBA" id="ARBA00022989"/>
    </source>
</evidence>
<feature type="transmembrane region" description="Helical" evidence="7">
    <location>
        <begin position="218"/>
        <end position="241"/>
    </location>
</feature>
<protein>
    <submittedName>
        <fullName evidence="10">DEBR0S1_14642g1_1</fullName>
    </submittedName>
</protein>
<evidence type="ECO:0000256" key="4">
    <source>
        <dbReference type="ARBA" id="ARBA00022824"/>
    </source>
</evidence>
<gene>
    <name evidence="10" type="ORF">DEBR0S1_14642G</name>
</gene>
<keyword evidence="5 7" id="KW-1133">Transmembrane helix</keyword>